<sequence length="63" mass="7200">MFKNLKGFTLSFIIYLVITFVFFIGSVLIVTYPFVIIAAYVAGQYIFTIFYMEASGLIAENRI</sequence>
<organism evidence="2 3">
    <name type="scientific">Candidatus Methanoperedens nitratireducens</name>
    <dbReference type="NCBI Taxonomy" id="1392998"/>
    <lineage>
        <taxon>Archaea</taxon>
        <taxon>Methanobacteriati</taxon>
        <taxon>Methanobacteriota</taxon>
        <taxon>Stenosarchaea group</taxon>
        <taxon>Methanomicrobia</taxon>
        <taxon>Methanosarcinales</taxon>
        <taxon>ANME-2 cluster</taxon>
        <taxon>Candidatus Methanoperedentaceae</taxon>
        <taxon>Candidatus Methanoperedens</taxon>
    </lineage>
</organism>
<proteinExistence type="predicted"/>
<evidence type="ECO:0000313" key="3">
    <source>
        <dbReference type="Proteomes" id="UP000027153"/>
    </source>
</evidence>
<dbReference type="AlphaFoldDB" id="A0A062V3W4"/>
<reference evidence="2 3" key="1">
    <citation type="journal article" date="2013" name="Nature">
        <title>Anaerobic oxidation of methane coupled to nitrate reduction in a novel archaeal lineage.</title>
        <authorList>
            <person name="Haroon M.F."/>
            <person name="Hu S."/>
            <person name="Shi Y."/>
            <person name="Imelfort M."/>
            <person name="Keller J."/>
            <person name="Hugenholtz P."/>
            <person name="Yuan Z."/>
            <person name="Tyson G.W."/>
        </authorList>
    </citation>
    <scope>NUCLEOTIDE SEQUENCE [LARGE SCALE GENOMIC DNA]</scope>
    <source>
        <strain evidence="2 3">ANME-2d</strain>
    </source>
</reference>
<keyword evidence="1" id="KW-0472">Membrane</keyword>
<keyword evidence="1" id="KW-0812">Transmembrane</keyword>
<keyword evidence="1" id="KW-1133">Transmembrane helix</keyword>
<keyword evidence="3" id="KW-1185">Reference proteome</keyword>
<gene>
    <name evidence="2" type="ORF">ANME2D_02512</name>
</gene>
<evidence type="ECO:0000313" key="2">
    <source>
        <dbReference type="EMBL" id="KCZ71308.1"/>
    </source>
</evidence>
<name>A0A062V3W4_9EURY</name>
<feature type="transmembrane region" description="Helical" evidence="1">
    <location>
        <begin position="12"/>
        <end position="31"/>
    </location>
</feature>
<feature type="transmembrane region" description="Helical" evidence="1">
    <location>
        <begin position="37"/>
        <end position="59"/>
    </location>
</feature>
<accession>A0A062V3W4</accession>
<protein>
    <submittedName>
        <fullName evidence="2">Uncharacterized protein</fullName>
    </submittedName>
</protein>
<dbReference type="Proteomes" id="UP000027153">
    <property type="component" value="Unassembled WGS sequence"/>
</dbReference>
<comment type="caution">
    <text evidence="2">The sequence shown here is derived from an EMBL/GenBank/DDBJ whole genome shotgun (WGS) entry which is preliminary data.</text>
</comment>
<evidence type="ECO:0000256" key="1">
    <source>
        <dbReference type="SAM" id="Phobius"/>
    </source>
</evidence>
<dbReference type="EMBL" id="JMIY01000006">
    <property type="protein sequence ID" value="KCZ71308.1"/>
    <property type="molecule type" value="Genomic_DNA"/>
</dbReference>